<dbReference type="InterPro" id="IPR011006">
    <property type="entry name" value="CheY-like_superfamily"/>
</dbReference>
<dbReference type="OrthoDB" id="60033at2759"/>
<dbReference type="EMBL" id="CCYA01000065">
    <property type="protein sequence ID" value="CEH11792.1"/>
    <property type="molecule type" value="Genomic_DNA"/>
</dbReference>
<dbReference type="Proteomes" id="UP000054845">
    <property type="component" value="Unassembled WGS sequence"/>
</dbReference>
<name>A0A0P1B9F0_9BASI</name>
<feature type="region of interest" description="Disordered" evidence="3">
    <location>
        <begin position="114"/>
        <end position="179"/>
    </location>
</feature>
<proteinExistence type="predicted"/>
<keyword evidence="5" id="KW-0808">Transferase</keyword>
<evidence type="ECO:0000313" key="5">
    <source>
        <dbReference type="EMBL" id="CEH11792.1"/>
    </source>
</evidence>
<dbReference type="SUPFAM" id="SSF52172">
    <property type="entry name" value="CheY-like"/>
    <property type="match status" value="1"/>
</dbReference>
<evidence type="ECO:0000259" key="4">
    <source>
        <dbReference type="PROSITE" id="PS50110"/>
    </source>
</evidence>
<feature type="compositionally biased region" description="Polar residues" evidence="3">
    <location>
        <begin position="162"/>
        <end position="173"/>
    </location>
</feature>
<dbReference type="PROSITE" id="PS50110">
    <property type="entry name" value="RESPONSE_REGULATORY"/>
    <property type="match status" value="1"/>
</dbReference>
<keyword evidence="1 2" id="KW-0597">Phosphoprotein</keyword>
<keyword evidence="6" id="KW-1185">Reference proteome</keyword>
<sequence>MTPYTTPVVKVTKAAAAAFGAPVSPLRILIVDDDHINLSILSTLLKRRFSALLDGAPIAVDGGLKAIQALRQDVFDIVLLDVQMPGIDGVEVCKRIRTGSDGILAANQTAHVDDAPEISSSELSSTTGSSMSSDFSTLSLGKASRRPSAVSDTTESDESDLESPSTNEEQQFNLVPELHSWNPSSKVADAVEPAVNSSLAPRYLA</sequence>
<keyword evidence="5" id="KW-0418">Kinase</keyword>
<dbReference type="Pfam" id="PF00072">
    <property type="entry name" value="Response_reg"/>
    <property type="match status" value="1"/>
</dbReference>
<dbReference type="STRING" id="401625.A0A0P1B9F0"/>
<evidence type="ECO:0000313" key="6">
    <source>
        <dbReference type="Proteomes" id="UP000054845"/>
    </source>
</evidence>
<dbReference type="PANTHER" id="PTHR45339">
    <property type="entry name" value="HYBRID SIGNAL TRANSDUCTION HISTIDINE KINASE J"/>
    <property type="match status" value="1"/>
</dbReference>
<dbReference type="SMART" id="SM00448">
    <property type="entry name" value="REC"/>
    <property type="match status" value="1"/>
</dbReference>
<accession>A0A0P1B9F0</accession>
<dbReference type="Gene3D" id="3.40.50.2300">
    <property type="match status" value="1"/>
</dbReference>
<protein>
    <submittedName>
        <fullName evidence="5">Histidine kinase</fullName>
    </submittedName>
</protein>
<organism evidence="5 6">
    <name type="scientific">Ceraceosorus bombacis</name>
    <dbReference type="NCBI Taxonomy" id="401625"/>
    <lineage>
        <taxon>Eukaryota</taxon>
        <taxon>Fungi</taxon>
        <taxon>Dikarya</taxon>
        <taxon>Basidiomycota</taxon>
        <taxon>Ustilaginomycotina</taxon>
        <taxon>Exobasidiomycetes</taxon>
        <taxon>Ceraceosorales</taxon>
        <taxon>Ceraceosoraceae</taxon>
        <taxon>Ceraceosorus</taxon>
    </lineage>
</organism>
<feature type="modified residue" description="4-aspartylphosphate" evidence="2">
    <location>
        <position position="81"/>
    </location>
</feature>
<dbReference type="PANTHER" id="PTHR45339:SF6">
    <property type="entry name" value="SENSORY HISTIDINE PROTEIN KINASE"/>
    <property type="match status" value="1"/>
</dbReference>
<dbReference type="GO" id="GO:0000160">
    <property type="term" value="P:phosphorelay signal transduction system"/>
    <property type="evidence" value="ECO:0007669"/>
    <property type="project" value="InterPro"/>
</dbReference>
<feature type="compositionally biased region" description="Low complexity" evidence="3">
    <location>
        <begin position="119"/>
        <end position="140"/>
    </location>
</feature>
<evidence type="ECO:0000256" key="2">
    <source>
        <dbReference type="PROSITE-ProRule" id="PRU00169"/>
    </source>
</evidence>
<dbReference type="InterPro" id="IPR001789">
    <property type="entry name" value="Sig_transdc_resp-reg_receiver"/>
</dbReference>
<dbReference type="CDD" id="cd17546">
    <property type="entry name" value="REC_hyHK_CKI1_RcsC-like"/>
    <property type="match status" value="1"/>
</dbReference>
<reference evidence="5 6" key="1">
    <citation type="submission" date="2014-09" db="EMBL/GenBank/DDBJ databases">
        <authorList>
            <person name="Magalhaes I.L.F."/>
            <person name="Oliveira U."/>
            <person name="Santos F.R."/>
            <person name="Vidigal T.H.D.A."/>
            <person name="Brescovit A.D."/>
            <person name="Santos A.J."/>
        </authorList>
    </citation>
    <scope>NUCLEOTIDE SEQUENCE [LARGE SCALE GENOMIC DNA]</scope>
</reference>
<feature type="domain" description="Response regulatory" evidence="4">
    <location>
        <begin position="27"/>
        <end position="155"/>
    </location>
</feature>
<dbReference type="AlphaFoldDB" id="A0A0P1B9F0"/>
<dbReference type="GO" id="GO:0016301">
    <property type="term" value="F:kinase activity"/>
    <property type="evidence" value="ECO:0007669"/>
    <property type="project" value="UniProtKB-KW"/>
</dbReference>
<evidence type="ECO:0000256" key="3">
    <source>
        <dbReference type="SAM" id="MobiDB-lite"/>
    </source>
</evidence>
<evidence type="ECO:0000256" key="1">
    <source>
        <dbReference type="ARBA" id="ARBA00022553"/>
    </source>
</evidence>